<dbReference type="GO" id="GO:0052717">
    <property type="term" value="F:tRNA-specific adenosine-34 deaminase activity"/>
    <property type="evidence" value="ECO:0007669"/>
    <property type="project" value="UniProtKB-EC"/>
</dbReference>
<comment type="cofactor">
    <cofactor evidence="1">
        <name>a divalent metal cation</name>
        <dbReference type="ChEBI" id="CHEBI:60240"/>
    </cofactor>
</comment>
<dbReference type="GO" id="GO:0005545">
    <property type="term" value="F:1-phosphatidylinositol binding"/>
    <property type="evidence" value="ECO:0007669"/>
    <property type="project" value="InterPro"/>
</dbReference>
<dbReference type="GO" id="GO:0048268">
    <property type="term" value="P:clathrin coat assembly"/>
    <property type="evidence" value="ECO:0007669"/>
    <property type="project" value="InterPro"/>
</dbReference>
<dbReference type="Gene3D" id="3.30.40.10">
    <property type="entry name" value="Zinc/RING finger domain, C3HC4 (zinc finger)"/>
    <property type="match status" value="1"/>
</dbReference>
<feature type="domain" description="ENTH" evidence="16">
    <location>
        <begin position="690"/>
        <end position="827"/>
    </location>
</feature>
<name>A0AAD4IL78_PERFH</name>
<dbReference type="InterPro" id="IPR048050">
    <property type="entry name" value="ANTH_N_plant"/>
</dbReference>
<dbReference type="Gene3D" id="3.30.40.100">
    <property type="match status" value="1"/>
</dbReference>
<dbReference type="FunFam" id="1.20.58.150:FF:000005">
    <property type="entry name" value="putative clathrin assembly protein At2g25430"/>
    <property type="match status" value="1"/>
</dbReference>
<dbReference type="InterPro" id="IPR011124">
    <property type="entry name" value="Znf_CW"/>
</dbReference>
<proteinExistence type="predicted"/>
<evidence type="ECO:0000256" key="13">
    <source>
        <dbReference type="PROSITE-ProRule" id="PRU00146"/>
    </source>
</evidence>
<dbReference type="SUPFAM" id="SSF89009">
    <property type="entry name" value="GAT-like domain"/>
    <property type="match status" value="1"/>
</dbReference>
<dbReference type="InterPro" id="IPR011417">
    <property type="entry name" value="ANTH_dom"/>
</dbReference>
<evidence type="ECO:0000256" key="12">
    <source>
        <dbReference type="ARBA" id="ARBA00023329"/>
    </source>
</evidence>
<dbReference type="CDD" id="cd01285">
    <property type="entry name" value="nucleoside_deaminase"/>
    <property type="match status" value="1"/>
</dbReference>
<dbReference type="PROSITE" id="PS51747">
    <property type="entry name" value="CYT_DCMP_DEAMINASES_2"/>
    <property type="match status" value="1"/>
</dbReference>
<dbReference type="GO" id="GO:0072583">
    <property type="term" value="P:clathrin-dependent endocytosis"/>
    <property type="evidence" value="ECO:0007669"/>
    <property type="project" value="InterPro"/>
</dbReference>
<dbReference type="Pfam" id="PF00628">
    <property type="entry name" value="PHD"/>
    <property type="match status" value="1"/>
</dbReference>
<dbReference type="InterPro" id="IPR016193">
    <property type="entry name" value="Cytidine_deaminase-like"/>
</dbReference>
<dbReference type="Gene3D" id="1.25.40.90">
    <property type="match status" value="1"/>
</dbReference>
<keyword evidence="8" id="KW-0862">Zinc</keyword>
<keyword evidence="6" id="KW-0479">Metal-binding</keyword>
<dbReference type="InterPro" id="IPR008942">
    <property type="entry name" value="ENTH_VHS"/>
</dbReference>
<dbReference type="InterPro" id="IPR011011">
    <property type="entry name" value="Znf_FYVE_PHD"/>
</dbReference>
<dbReference type="PANTHER" id="PTHR22951">
    <property type="entry name" value="CLATHRIN ASSEMBLY PROTEIN"/>
    <property type="match status" value="1"/>
</dbReference>
<evidence type="ECO:0000256" key="3">
    <source>
        <dbReference type="ARBA" id="ARBA00004555"/>
    </source>
</evidence>
<dbReference type="PROSITE" id="PS00903">
    <property type="entry name" value="CYT_DCMP_DEAMINASES_1"/>
    <property type="match status" value="1"/>
</dbReference>
<feature type="domain" description="CW-type" evidence="17">
    <location>
        <begin position="571"/>
        <end position="635"/>
    </location>
</feature>
<dbReference type="PROSITE" id="PS50016">
    <property type="entry name" value="ZF_PHD_2"/>
    <property type="match status" value="1"/>
</dbReference>
<feature type="domain" description="PHD-type" evidence="15">
    <location>
        <begin position="422"/>
        <end position="472"/>
    </location>
</feature>
<dbReference type="InterPro" id="IPR016192">
    <property type="entry name" value="APOBEC/CMP_deaminase_Zn-bd"/>
</dbReference>
<dbReference type="SMART" id="SM00273">
    <property type="entry name" value="ENTH"/>
    <property type="match status" value="1"/>
</dbReference>
<dbReference type="InterPro" id="IPR002125">
    <property type="entry name" value="CMP_dCMP_dom"/>
</dbReference>
<dbReference type="FunFam" id="3.30.40.100:FF:000005">
    <property type="entry name" value="uncharacterized protein LOC106759733 isoform X4"/>
    <property type="match status" value="1"/>
</dbReference>
<keyword evidence="10" id="KW-0472">Membrane</keyword>
<dbReference type="GO" id="GO:0005794">
    <property type="term" value="C:Golgi apparatus"/>
    <property type="evidence" value="ECO:0007669"/>
    <property type="project" value="UniProtKB-SubCell"/>
</dbReference>
<protein>
    <submittedName>
        <fullName evidence="19">ENTH/ANTH/VHS superfamily protein</fullName>
    </submittedName>
</protein>
<evidence type="ECO:0000256" key="4">
    <source>
        <dbReference type="ARBA" id="ARBA00004600"/>
    </source>
</evidence>
<dbReference type="InterPro" id="IPR045192">
    <property type="entry name" value="AP180-like"/>
</dbReference>
<dbReference type="PROSITE" id="PS50942">
    <property type="entry name" value="ENTH"/>
    <property type="match status" value="1"/>
</dbReference>
<keyword evidence="20" id="KW-1185">Reference proteome</keyword>
<organism evidence="19 20">
    <name type="scientific">Perilla frutescens var. hirtella</name>
    <name type="common">Perilla citriodora</name>
    <name type="synonym">Perilla setoyensis</name>
    <dbReference type="NCBI Taxonomy" id="608512"/>
    <lineage>
        <taxon>Eukaryota</taxon>
        <taxon>Viridiplantae</taxon>
        <taxon>Streptophyta</taxon>
        <taxon>Embryophyta</taxon>
        <taxon>Tracheophyta</taxon>
        <taxon>Spermatophyta</taxon>
        <taxon>Magnoliopsida</taxon>
        <taxon>eudicotyledons</taxon>
        <taxon>Gunneridae</taxon>
        <taxon>Pentapetalae</taxon>
        <taxon>asterids</taxon>
        <taxon>lamiids</taxon>
        <taxon>Lamiales</taxon>
        <taxon>Lamiaceae</taxon>
        <taxon>Nepetoideae</taxon>
        <taxon>Elsholtzieae</taxon>
        <taxon>Perilla</taxon>
    </lineage>
</organism>
<keyword evidence="11" id="KW-0168">Coated pit</keyword>
<dbReference type="GO" id="GO:0008270">
    <property type="term" value="F:zinc ion binding"/>
    <property type="evidence" value="ECO:0007669"/>
    <property type="project" value="UniProtKB-KW"/>
</dbReference>
<dbReference type="InterPro" id="IPR014712">
    <property type="entry name" value="ANTH_dom_sf"/>
</dbReference>
<feature type="domain" description="CMP/dCMP-type deaminase" evidence="18">
    <location>
        <begin position="12"/>
        <end position="140"/>
    </location>
</feature>
<evidence type="ECO:0000256" key="9">
    <source>
        <dbReference type="ARBA" id="ARBA00023034"/>
    </source>
</evidence>
<evidence type="ECO:0000313" key="20">
    <source>
        <dbReference type="Proteomes" id="UP001190926"/>
    </source>
</evidence>
<reference evidence="19 20" key="1">
    <citation type="journal article" date="2021" name="Nat. Commun.">
        <title>Incipient diploidization of the medicinal plant Perilla within 10,000 years.</title>
        <authorList>
            <person name="Zhang Y."/>
            <person name="Shen Q."/>
            <person name="Leng L."/>
            <person name="Zhang D."/>
            <person name="Chen S."/>
            <person name="Shi Y."/>
            <person name="Ning Z."/>
            <person name="Chen S."/>
        </authorList>
    </citation>
    <scope>NUCLEOTIDE SEQUENCE [LARGE SCALE GENOMIC DNA]</scope>
    <source>
        <strain evidence="20">cv. PC099</strain>
    </source>
</reference>
<dbReference type="GO" id="GO:0005546">
    <property type="term" value="F:phosphatidylinositol-4,5-bisphosphate binding"/>
    <property type="evidence" value="ECO:0007669"/>
    <property type="project" value="TreeGrafter"/>
</dbReference>
<dbReference type="SUPFAM" id="SSF57903">
    <property type="entry name" value="FYVE/PHD zinc finger"/>
    <property type="match status" value="1"/>
</dbReference>
<feature type="region of interest" description="Disordered" evidence="14">
    <location>
        <begin position="979"/>
        <end position="1017"/>
    </location>
</feature>
<evidence type="ECO:0000256" key="6">
    <source>
        <dbReference type="ARBA" id="ARBA00022723"/>
    </source>
</evidence>
<evidence type="ECO:0000259" key="16">
    <source>
        <dbReference type="PROSITE" id="PS50942"/>
    </source>
</evidence>
<evidence type="ECO:0000256" key="7">
    <source>
        <dbReference type="ARBA" id="ARBA00022771"/>
    </source>
</evidence>
<dbReference type="Pfam" id="PF26138">
    <property type="entry name" value="DUF8040"/>
    <property type="match status" value="1"/>
</dbReference>
<evidence type="ECO:0000259" key="17">
    <source>
        <dbReference type="PROSITE" id="PS51050"/>
    </source>
</evidence>
<dbReference type="InterPro" id="IPR013809">
    <property type="entry name" value="ENTH"/>
</dbReference>
<dbReference type="InterPro" id="IPR001965">
    <property type="entry name" value="Znf_PHD"/>
</dbReference>
<dbReference type="GO" id="GO:0005905">
    <property type="term" value="C:clathrin-coated pit"/>
    <property type="evidence" value="ECO:0007669"/>
    <property type="project" value="UniProtKB-SubCell"/>
</dbReference>
<dbReference type="GO" id="GO:0032050">
    <property type="term" value="F:clathrin heavy chain binding"/>
    <property type="evidence" value="ECO:0007669"/>
    <property type="project" value="TreeGrafter"/>
</dbReference>
<comment type="subcellular location">
    <subcellularLocation>
        <location evidence="2">Cytoplasmic vesicle</location>
        <location evidence="2">Clathrin-coated vesicle</location>
    </subcellularLocation>
    <subcellularLocation>
        <location evidence="3">Golgi apparatus</location>
    </subcellularLocation>
    <subcellularLocation>
        <location evidence="4">Membrane</location>
        <location evidence="4">Clathrin-coated pit</location>
    </subcellularLocation>
</comment>
<dbReference type="InterPro" id="IPR027806">
    <property type="entry name" value="HARBI1_dom"/>
</dbReference>
<dbReference type="SUPFAM" id="SSF53927">
    <property type="entry name" value="Cytidine deaminase-like"/>
    <property type="match status" value="1"/>
</dbReference>
<evidence type="ECO:0000256" key="8">
    <source>
        <dbReference type="ARBA" id="ARBA00022833"/>
    </source>
</evidence>
<dbReference type="GO" id="GO:0000149">
    <property type="term" value="F:SNARE binding"/>
    <property type="evidence" value="ECO:0007669"/>
    <property type="project" value="TreeGrafter"/>
</dbReference>
<dbReference type="SUPFAM" id="SSF48464">
    <property type="entry name" value="ENTH/VHS domain"/>
    <property type="match status" value="1"/>
</dbReference>
<comment type="caution">
    <text evidence="19">The sequence shown here is derived from an EMBL/GenBank/DDBJ whole genome shotgun (WGS) entry which is preliminary data.</text>
</comment>
<evidence type="ECO:0000256" key="10">
    <source>
        <dbReference type="ARBA" id="ARBA00023136"/>
    </source>
</evidence>
<dbReference type="InterPro" id="IPR019786">
    <property type="entry name" value="Zinc_finger_PHD-type_CS"/>
</dbReference>
<evidence type="ECO:0000256" key="14">
    <source>
        <dbReference type="SAM" id="MobiDB-lite"/>
    </source>
</evidence>
<dbReference type="InterPro" id="IPR058353">
    <property type="entry name" value="DUF8040"/>
</dbReference>
<dbReference type="SMART" id="SM00249">
    <property type="entry name" value="PHD"/>
    <property type="match status" value="1"/>
</dbReference>
<dbReference type="GO" id="GO:0006900">
    <property type="term" value="P:vesicle budding from membrane"/>
    <property type="evidence" value="ECO:0007669"/>
    <property type="project" value="TreeGrafter"/>
</dbReference>
<accession>A0AAD4IL78</accession>
<dbReference type="CDD" id="cd03564">
    <property type="entry name" value="ANTH_N"/>
    <property type="match status" value="1"/>
</dbReference>
<dbReference type="Pfam" id="PF00383">
    <property type="entry name" value="dCMP_cyt_deam_1"/>
    <property type="match status" value="1"/>
</dbReference>
<dbReference type="InterPro" id="IPR019787">
    <property type="entry name" value="Znf_PHD-finger"/>
</dbReference>
<dbReference type="GO" id="GO:0030136">
    <property type="term" value="C:clathrin-coated vesicle"/>
    <property type="evidence" value="ECO:0007669"/>
    <property type="project" value="UniProtKB-SubCell"/>
</dbReference>
<dbReference type="Proteomes" id="UP001190926">
    <property type="component" value="Unassembled WGS sequence"/>
</dbReference>
<dbReference type="InterPro" id="IPR013083">
    <property type="entry name" value="Znf_RING/FYVE/PHD"/>
</dbReference>
<keyword evidence="9" id="KW-0333">Golgi apparatus</keyword>
<sequence length="1744" mass="195927">MGSAAEETVSEAECVAFMMLALEQAKLALNSLEVPVGCVIVEDQKVISSGRNRTTETRNATRHAEMEAIDVLLEQWQKNGLTKEEIALRFSKCTLYVTCEPCIMCAAALSIIGLHEVYYGCANDKFGGCGSIFSLHTNSYGNLPSGGTSKRKGFTCTGGIMATEAINLLRSFYEQGNPNGTKISRRCSVSCGRHFDGCGELFSEDDDPCCLNYTRNCSQLLTSSTMSQNFMHTFVYQRRRHRENPLVFFTSKASSGTKPSDACNSAICSEAPLFAAKEHDISVSECATEGVRSPAVHPVENNKVATASSNGFHAVEEAGSEEAEEALTTDVGRILNDCSANDNCSSSKSNLELHSAALKIATDDAGECSSSGALIAGKAPEEISERDVCISILRSQGLLDKVWTRRVGASNENTGRSNNYCLKSCKICEHTESTKNMLICDNCDDAFHTSCCNPRITILPVSEWLCSSCLKKKHTILKDKSTSSNLVNISTESGRNQYSASELELGSLEFMFRDTEPYMSNVRIGDEFQADVPDWRCPTNEECNLTGDPLEMDTSSNNTMQDREAIKPLKRSPIGNWLQCREVIEGAGEGVDGSVCGKWRRAPLFEVQTDEWECFRCVLWDPPHADCAVPQELETEEVMKQLKYIEMLRPRLAAKRRKLDSSKGSNSQDVSSFRKAYGALKDSTKVGLAKVNSDFKDLDIAIVKATNHNECPPKERHVRKIFAAVSVSSPRADVGYCIHALSKRLSKTRSWIVAIKSLVVFHRILREGDTSFREELMHISRRGHVFQISNFKDDSSALAWDCSAWIRAYAVFLEERLDCLSNLHIEMESSERGNTKKSGFGENNVCKNRLLNIEQLLEQLPALQQLLYRLVSCQPEGAARYNYLVQYAFALVVKESFKVYCTINDGIIMLVDTYFNMPKQKAVTALGIYKKAGRQADHLADFYDFCRTLDLARTFQFPILRQPPSSFVKTMEEYIKDAPERVSPSHRMQHQKKEEARKAEELASRENEKRGEEAKNKARIAQEKLVSIAEQPVDLLVISPSSTFFVFSLEAQRYEVCISCAGPRRSKPEIHTVGGKQQHISPHSIDQPQTNHASNDFGNGSGWELALVTAPSNMSSPQTTQTKAGGFDKVLLDSLYEDDVARRQLQLHRAGYSTDGILAQSLPRSSLAPPTALFSLHRHRSSKSHRAQLIEIDADQPDSPEAAAEVIAFGIRKLEDAIHSIIVRRAAPDWLPFLPGYSYWVPPRGSGSLRADQPAASMIDVIGKLASSEMVRNRGPALDFLSEDEQKAFASTKGWPSSAFYLEGTSPVHPLPVVKLEMEIHENDDQVNNRTDSEDEQDFNQCQYLRHKEKAKRTAEHCVWMDPCFRRSYFTRWFTLSSSRLCLSEDCTLTYAILADTDISSTFMKKIKKTALIFYALIENTIDKERENENLHPKSQRSNGVDSSMLIAYALIARGMGVELRKRDVLIMIRKMMSDYATVFAIVLQYFINHGRLTSNESHPPIREHYSLKHRVPKQVEHLHEIIVVDDVTCINNLRMSRDAFVRLCYLLQHSGGLQANRNVSIHEQVTMFLTILGHHTKDRIVKHNYKRSGRTVIRLYPVLLAQPEPVTEDCSNDRWKWFKGCLGALDGTYIDVTALKENRACYRNRKGQITVNVLAICNQDMQFIYVLSGWKRSAADSRVLRDAVTRENGLRVLRGNYYLCDNGYTNSEGFLTPYREVRYHLNDWGEGTSIPRNKEEFYNMKHS</sequence>
<keyword evidence="5" id="KW-0254">Endocytosis</keyword>
<dbReference type="EMBL" id="SDAM02029695">
    <property type="protein sequence ID" value="KAH6754889.1"/>
    <property type="molecule type" value="Genomic_DNA"/>
</dbReference>
<evidence type="ECO:0000256" key="1">
    <source>
        <dbReference type="ARBA" id="ARBA00001968"/>
    </source>
</evidence>
<gene>
    <name evidence="19" type="ORF">C2S53_019576</name>
</gene>
<evidence type="ECO:0000313" key="19">
    <source>
        <dbReference type="EMBL" id="KAH6754889.1"/>
    </source>
</evidence>
<dbReference type="GO" id="GO:0002100">
    <property type="term" value="P:tRNA wobble adenosine to inosine editing"/>
    <property type="evidence" value="ECO:0007669"/>
    <property type="project" value="InterPro"/>
</dbReference>
<evidence type="ECO:0000256" key="2">
    <source>
        <dbReference type="ARBA" id="ARBA00004132"/>
    </source>
</evidence>
<dbReference type="Gene3D" id="3.40.140.10">
    <property type="entry name" value="Cytidine Deaminase, domain 2"/>
    <property type="match status" value="1"/>
</dbReference>
<dbReference type="PANTHER" id="PTHR22951:SF5">
    <property type="entry name" value="PHOSPHATIDYLINOSITOL-BINDING CLATHRIN ASSEMBLY PROTEIN LAP"/>
    <property type="match status" value="1"/>
</dbReference>
<dbReference type="Gene3D" id="1.20.58.150">
    <property type="entry name" value="ANTH domain"/>
    <property type="match status" value="1"/>
</dbReference>
<feature type="compositionally biased region" description="Basic and acidic residues" evidence="14">
    <location>
        <begin position="991"/>
        <end position="1017"/>
    </location>
</feature>
<evidence type="ECO:0000259" key="15">
    <source>
        <dbReference type="PROSITE" id="PS50016"/>
    </source>
</evidence>
<evidence type="ECO:0000259" key="18">
    <source>
        <dbReference type="PROSITE" id="PS51747"/>
    </source>
</evidence>
<dbReference type="Pfam" id="PF07651">
    <property type="entry name" value="ANTH"/>
    <property type="match status" value="1"/>
</dbReference>
<keyword evidence="12" id="KW-0968">Cytoplasmic vesicle</keyword>
<dbReference type="PROSITE" id="PS01359">
    <property type="entry name" value="ZF_PHD_1"/>
    <property type="match status" value="1"/>
</dbReference>
<evidence type="ECO:0000256" key="5">
    <source>
        <dbReference type="ARBA" id="ARBA00022583"/>
    </source>
</evidence>
<dbReference type="PROSITE" id="PS51050">
    <property type="entry name" value="ZF_CW"/>
    <property type="match status" value="1"/>
</dbReference>
<dbReference type="Pfam" id="PF13359">
    <property type="entry name" value="DDE_Tnp_4"/>
    <property type="match status" value="1"/>
</dbReference>
<keyword evidence="7 13" id="KW-0863">Zinc-finger</keyword>
<evidence type="ECO:0000256" key="11">
    <source>
        <dbReference type="ARBA" id="ARBA00023176"/>
    </source>
</evidence>